<dbReference type="InterPro" id="IPR009075">
    <property type="entry name" value="AcylCo_DH/oxidase_C"/>
</dbReference>
<dbReference type="AlphaFoldDB" id="A0A3N2DZK4"/>
<dbReference type="PANTHER" id="PTHR43292">
    <property type="entry name" value="ACYL-COA DEHYDROGENASE"/>
    <property type="match status" value="1"/>
</dbReference>
<dbReference type="Gene3D" id="1.10.540.10">
    <property type="entry name" value="Acyl-CoA dehydrogenase/oxidase, N-terminal domain"/>
    <property type="match status" value="1"/>
</dbReference>
<keyword evidence="11" id="KW-1185">Reference proteome</keyword>
<feature type="domain" description="Acyl-CoA oxidase/dehydrogenase middle" evidence="8">
    <location>
        <begin position="125"/>
        <end position="208"/>
    </location>
</feature>
<keyword evidence="3 6" id="KW-0285">Flavoprotein</keyword>
<dbReference type="SUPFAM" id="SSF56645">
    <property type="entry name" value="Acyl-CoA dehydrogenase NM domain-like"/>
    <property type="match status" value="1"/>
</dbReference>
<dbReference type="GO" id="GO:0005886">
    <property type="term" value="C:plasma membrane"/>
    <property type="evidence" value="ECO:0007669"/>
    <property type="project" value="TreeGrafter"/>
</dbReference>
<feature type="domain" description="Acyl-CoA dehydrogenase/oxidase N-terminal" evidence="9">
    <location>
        <begin position="6"/>
        <end position="121"/>
    </location>
</feature>
<dbReference type="SUPFAM" id="SSF47203">
    <property type="entry name" value="Acyl-CoA dehydrogenase C-terminal domain-like"/>
    <property type="match status" value="1"/>
</dbReference>
<evidence type="ECO:0000313" key="10">
    <source>
        <dbReference type="EMBL" id="ROS05296.1"/>
    </source>
</evidence>
<dbReference type="InterPro" id="IPR046373">
    <property type="entry name" value="Acyl-CoA_Oxase/DH_mid-dom_sf"/>
</dbReference>
<gene>
    <name evidence="10" type="ORF">EDC56_0826</name>
</gene>
<accession>A0A3N2DZK4</accession>
<dbReference type="Proteomes" id="UP000275394">
    <property type="component" value="Unassembled WGS sequence"/>
</dbReference>
<comment type="cofactor">
    <cofactor evidence="1 6">
        <name>FAD</name>
        <dbReference type="ChEBI" id="CHEBI:57692"/>
    </cofactor>
</comment>
<dbReference type="Gene3D" id="2.40.110.10">
    <property type="entry name" value="Butyryl-CoA Dehydrogenase, subunit A, domain 2"/>
    <property type="match status" value="1"/>
</dbReference>
<evidence type="ECO:0000256" key="4">
    <source>
        <dbReference type="ARBA" id="ARBA00022827"/>
    </source>
</evidence>
<keyword evidence="5 6" id="KW-0560">Oxidoreductase</keyword>
<dbReference type="Pfam" id="PF02770">
    <property type="entry name" value="Acyl-CoA_dh_M"/>
    <property type="match status" value="1"/>
</dbReference>
<dbReference type="RefSeq" id="WP_123711214.1">
    <property type="nucleotide sequence ID" value="NZ_RKHR01000003.1"/>
</dbReference>
<dbReference type="Pfam" id="PF02771">
    <property type="entry name" value="Acyl-CoA_dh_N"/>
    <property type="match status" value="1"/>
</dbReference>
<dbReference type="Pfam" id="PF00441">
    <property type="entry name" value="Acyl-CoA_dh_1"/>
    <property type="match status" value="1"/>
</dbReference>
<feature type="domain" description="Acyl-CoA dehydrogenase/oxidase C-terminal" evidence="7">
    <location>
        <begin position="233"/>
        <end position="386"/>
    </location>
</feature>
<dbReference type="InterPro" id="IPR036250">
    <property type="entry name" value="AcylCo_DH-like_C"/>
</dbReference>
<dbReference type="OrthoDB" id="9770681at2"/>
<evidence type="ECO:0000259" key="8">
    <source>
        <dbReference type="Pfam" id="PF02770"/>
    </source>
</evidence>
<dbReference type="InterPro" id="IPR009100">
    <property type="entry name" value="AcylCoA_DH/oxidase_NM_dom_sf"/>
</dbReference>
<dbReference type="InterPro" id="IPR052161">
    <property type="entry name" value="Mycobact_Acyl-CoA_DH"/>
</dbReference>
<evidence type="ECO:0000256" key="3">
    <source>
        <dbReference type="ARBA" id="ARBA00022630"/>
    </source>
</evidence>
<evidence type="ECO:0000259" key="9">
    <source>
        <dbReference type="Pfam" id="PF02771"/>
    </source>
</evidence>
<name>A0A3N2DZK4_9GAMM</name>
<keyword evidence="4 6" id="KW-0274">FAD</keyword>
<protein>
    <submittedName>
        <fullName evidence="10">Acyl-CoA dehydrogenase</fullName>
    </submittedName>
</protein>
<comment type="caution">
    <text evidence="10">The sequence shown here is derived from an EMBL/GenBank/DDBJ whole genome shotgun (WGS) entry which is preliminary data.</text>
</comment>
<evidence type="ECO:0000256" key="1">
    <source>
        <dbReference type="ARBA" id="ARBA00001974"/>
    </source>
</evidence>
<proteinExistence type="inferred from homology"/>
<dbReference type="InterPro" id="IPR037069">
    <property type="entry name" value="AcylCoA_DH/ox_N_sf"/>
</dbReference>
<evidence type="ECO:0000256" key="2">
    <source>
        <dbReference type="ARBA" id="ARBA00009347"/>
    </source>
</evidence>
<dbReference type="Gene3D" id="1.20.140.10">
    <property type="entry name" value="Butyryl-CoA Dehydrogenase, subunit A, domain 3"/>
    <property type="match status" value="1"/>
</dbReference>
<evidence type="ECO:0000256" key="6">
    <source>
        <dbReference type="RuleBase" id="RU362125"/>
    </source>
</evidence>
<organism evidence="10 11">
    <name type="scientific">Sinobacterium caligoides</name>
    <dbReference type="NCBI Taxonomy" id="933926"/>
    <lineage>
        <taxon>Bacteria</taxon>
        <taxon>Pseudomonadati</taxon>
        <taxon>Pseudomonadota</taxon>
        <taxon>Gammaproteobacteria</taxon>
        <taxon>Cellvibrionales</taxon>
        <taxon>Spongiibacteraceae</taxon>
        <taxon>Sinobacterium</taxon>
    </lineage>
</organism>
<dbReference type="GO" id="GO:0016627">
    <property type="term" value="F:oxidoreductase activity, acting on the CH-CH group of donors"/>
    <property type="evidence" value="ECO:0007669"/>
    <property type="project" value="InterPro"/>
</dbReference>
<evidence type="ECO:0000256" key="5">
    <source>
        <dbReference type="ARBA" id="ARBA00023002"/>
    </source>
</evidence>
<dbReference type="PANTHER" id="PTHR43292:SF3">
    <property type="entry name" value="ACYL-COA DEHYDROGENASE FADE29"/>
    <property type="match status" value="1"/>
</dbReference>
<dbReference type="EMBL" id="RKHR01000003">
    <property type="protein sequence ID" value="ROS05296.1"/>
    <property type="molecule type" value="Genomic_DNA"/>
</dbReference>
<comment type="similarity">
    <text evidence="2 6">Belongs to the acyl-CoA dehydrogenase family.</text>
</comment>
<evidence type="ECO:0000313" key="11">
    <source>
        <dbReference type="Proteomes" id="UP000275394"/>
    </source>
</evidence>
<dbReference type="InterPro" id="IPR013786">
    <property type="entry name" value="AcylCoA_DH/ox_N"/>
</dbReference>
<reference evidence="10 11" key="1">
    <citation type="submission" date="2018-11" db="EMBL/GenBank/DDBJ databases">
        <title>Genomic Encyclopedia of Type Strains, Phase IV (KMG-IV): sequencing the most valuable type-strain genomes for metagenomic binning, comparative biology and taxonomic classification.</title>
        <authorList>
            <person name="Goeker M."/>
        </authorList>
    </citation>
    <scope>NUCLEOTIDE SEQUENCE [LARGE SCALE GENOMIC DNA]</scope>
    <source>
        <strain evidence="10 11">DSM 100316</strain>
    </source>
</reference>
<dbReference type="GO" id="GO:0050660">
    <property type="term" value="F:flavin adenine dinucleotide binding"/>
    <property type="evidence" value="ECO:0007669"/>
    <property type="project" value="InterPro"/>
</dbReference>
<dbReference type="InterPro" id="IPR006091">
    <property type="entry name" value="Acyl-CoA_Oxase/DH_mid-dom"/>
</dbReference>
<sequence>MKVEFTPEQEALRTELRAYFDELMTPELRAEVDATPGEGGGELFWQAMDKLGKDGWIGVGWSKERGGRGMTAFEQMIFIEEVMRAGFPFPFLTTESVGPILADNASERMRDLLVPKILEGKLIMAIAYSEPGSGTDLASLTTTAIRDGDEWVIKGQKIFTSLAQHADYVWIAARTNQDPAVKKHKGISIFLVPTTAEGYDRTPIHTLGDVTTNATYYDNVRIPADHLVGELDAGWKLITSQLNRERLSLVNCGPVSQLLNETMQWADKNHYTNGKRVLDEPWVQMNLAKVRVGIEALKLMCYKQAWSITNDKLEMADASAAKVYGTEFFIEAYRLLAEVLGQVANEHLDSKGVQLRGRLEMMYRTASIITFGGGANEIQRDIISAAGLWMPRASR</sequence>
<evidence type="ECO:0000259" key="7">
    <source>
        <dbReference type="Pfam" id="PF00441"/>
    </source>
</evidence>